<organism evidence="3 4">
    <name type="scientific">Streptomyces bluensis</name>
    <dbReference type="NCBI Taxonomy" id="33897"/>
    <lineage>
        <taxon>Bacteria</taxon>
        <taxon>Bacillati</taxon>
        <taxon>Actinomycetota</taxon>
        <taxon>Actinomycetes</taxon>
        <taxon>Kitasatosporales</taxon>
        <taxon>Streptomycetaceae</taxon>
        <taxon>Streptomyces</taxon>
    </lineage>
</organism>
<feature type="domain" description="Histidine kinase/HSP90-like ATPase" evidence="2">
    <location>
        <begin position="26"/>
        <end position="112"/>
    </location>
</feature>
<dbReference type="InterPro" id="IPR050267">
    <property type="entry name" value="Anti-sigma-factor_SerPK"/>
</dbReference>
<dbReference type="EMBL" id="JBIAWJ010000015">
    <property type="protein sequence ID" value="MFF4524989.1"/>
    <property type="molecule type" value="Genomic_DNA"/>
</dbReference>
<dbReference type="PANTHER" id="PTHR35526">
    <property type="entry name" value="ANTI-SIGMA-F FACTOR RSBW-RELATED"/>
    <property type="match status" value="1"/>
</dbReference>
<evidence type="ECO:0000256" key="1">
    <source>
        <dbReference type="ARBA" id="ARBA00022527"/>
    </source>
</evidence>
<dbReference type="CDD" id="cd16936">
    <property type="entry name" value="HATPase_RsbW-like"/>
    <property type="match status" value="1"/>
</dbReference>
<reference evidence="3 4" key="1">
    <citation type="submission" date="2024-10" db="EMBL/GenBank/DDBJ databases">
        <title>The Natural Products Discovery Center: Release of the First 8490 Sequenced Strains for Exploring Actinobacteria Biosynthetic Diversity.</title>
        <authorList>
            <person name="Kalkreuter E."/>
            <person name="Kautsar S.A."/>
            <person name="Yang D."/>
            <person name="Bader C.D."/>
            <person name="Teijaro C.N."/>
            <person name="Fluegel L."/>
            <person name="Davis C.M."/>
            <person name="Simpson J.R."/>
            <person name="Lauterbach L."/>
            <person name="Steele A.D."/>
            <person name="Gui C."/>
            <person name="Meng S."/>
            <person name="Li G."/>
            <person name="Viehrig K."/>
            <person name="Ye F."/>
            <person name="Su P."/>
            <person name="Kiefer A.F."/>
            <person name="Nichols A."/>
            <person name="Cepeda A.J."/>
            <person name="Yan W."/>
            <person name="Fan B."/>
            <person name="Jiang Y."/>
            <person name="Adhikari A."/>
            <person name="Zheng C.-J."/>
            <person name="Schuster L."/>
            <person name="Cowan T.M."/>
            <person name="Smanski M.J."/>
            <person name="Chevrette M.G."/>
            <person name="De Carvalho L.P.S."/>
            <person name="Shen B."/>
        </authorList>
    </citation>
    <scope>NUCLEOTIDE SEQUENCE [LARGE SCALE GENOMIC DNA]</scope>
    <source>
        <strain evidence="3 4">NPDC001390</strain>
    </source>
</reference>
<keyword evidence="1" id="KW-0723">Serine/threonine-protein kinase</keyword>
<dbReference type="InterPro" id="IPR036890">
    <property type="entry name" value="HATPase_C_sf"/>
</dbReference>
<keyword evidence="1" id="KW-0808">Transferase</keyword>
<comment type="caution">
    <text evidence="3">The sequence shown here is derived from an EMBL/GenBank/DDBJ whole genome shotgun (WGS) entry which is preliminary data.</text>
</comment>
<accession>A0ABW6UR30</accession>
<gene>
    <name evidence="3" type="ORF">ACFY1D_26695</name>
</gene>
<protein>
    <submittedName>
        <fullName evidence="3">ATP-binding protein</fullName>
    </submittedName>
</protein>
<keyword evidence="1" id="KW-0418">Kinase</keyword>
<evidence type="ECO:0000259" key="2">
    <source>
        <dbReference type="Pfam" id="PF13581"/>
    </source>
</evidence>
<name>A0ABW6UR30_9ACTN</name>
<dbReference type="SUPFAM" id="SSF55874">
    <property type="entry name" value="ATPase domain of HSP90 chaperone/DNA topoisomerase II/histidine kinase"/>
    <property type="match status" value="1"/>
</dbReference>
<keyword evidence="3" id="KW-0067">ATP-binding</keyword>
<dbReference type="PANTHER" id="PTHR35526:SF3">
    <property type="entry name" value="ANTI-SIGMA-F FACTOR RSBW"/>
    <property type="match status" value="1"/>
</dbReference>
<dbReference type="InterPro" id="IPR003594">
    <property type="entry name" value="HATPase_dom"/>
</dbReference>
<keyword evidence="4" id="KW-1185">Reference proteome</keyword>
<keyword evidence="3" id="KW-0547">Nucleotide-binding</keyword>
<evidence type="ECO:0000313" key="3">
    <source>
        <dbReference type="EMBL" id="MFF4524989.1"/>
    </source>
</evidence>
<proteinExistence type="predicted"/>
<dbReference type="Proteomes" id="UP001602058">
    <property type="component" value="Unassembled WGS sequence"/>
</dbReference>
<dbReference type="GO" id="GO:0005524">
    <property type="term" value="F:ATP binding"/>
    <property type="evidence" value="ECO:0007669"/>
    <property type="project" value="UniProtKB-KW"/>
</dbReference>
<dbReference type="Pfam" id="PF13581">
    <property type="entry name" value="HATPase_c_2"/>
    <property type="match status" value="1"/>
</dbReference>
<dbReference type="Gene3D" id="3.30.565.10">
    <property type="entry name" value="Histidine kinase-like ATPase, C-terminal domain"/>
    <property type="match status" value="1"/>
</dbReference>
<evidence type="ECO:0000313" key="4">
    <source>
        <dbReference type="Proteomes" id="UP001602058"/>
    </source>
</evidence>
<sequence>MTFELSLLAVPKSVPELRHHLRHHSFDVRLCVSELVTNVIDHVGEGTPVTVRVLPTDTGGTRVEVTDPDPRALPVLLHAATTDESGRGLALLGACARRWGVEAGADRKTVWFELTAPNQESVT</sequence>
<dbReference type="RefSeq" id="WP_387890022.1">
    <property type="nucleotide sequence ID" value="NZ_JBIAWJ010000015.1"/>
</dbReference>